<feature type="compositionally biased region" description="Basic and acidic residues" evidence="1">
    <location>
        <begin position="85"/>
        <end position="107"/>
    </location>
</feature>
<feature type="compositionally biased region" description="Basic and acidic residues" evidence="1">
    <location>
        <begin position="145"/>
        <end position="161"/>
    </location>
</feature>
<feature type="region of interest" description="Disordered" evidence="1">
    <location>
        <begin position="42"/>
        <end position="161"/>
    </location>
</feature>
<evidence type="ECO:0000313" key="2">
    <source>
        <dbReference type="EMBL" id="MCS6522251.1"/>
    </source>
</evidence>
<dbReference type="EMBL" id="JANVAD010000003">
    <property type="protein sequence ID" value="MCS6522251.1"/>
    <property type="molecule type" value="Genomic_DNA"/>
</dbReference>
<reference evidence="2 3" key="1">
    <citation type="submission" date="2022-08" db="EMBL/GenBank/DDBJ databases">
        <title>Taxonomy of Curtobacterium flaccumfaciens.</title>
        <authorList>
            <person name="Osdaghi E."/>
            <person name="Taghavi S.M."/>
            <person name="Hamidizade M."/>
            <person name="Abachi H."/>
            <person name="Fazliarab A."/>
            <person name="Baeyen S."/>
            <person name="Portier P."/>
            <person name="Van Vaerenbergh J."/>
            <person name="Jacques M.-A."/>
        </authorList>
    </citation>
    <scope>NUCLEOTIDE SEQUENCE [LARGE SCALE GENOMIC DNA]</scope>
    <source>
        <strain evidence="2 3">LMG8786T</strain>
    </source>
</reference>
<feature type="compositionally biased region" description="Basic and acidic residues" evidence="1">
    <location>
        <begin position="56"/>
        <end position="78"/>
    </location>
</feature>
<evidence type="ECO:0000313" key="3">
    <source>
        <dbReference type="Proteomes" id="UP001652264"/>
    </source>
</evidence>
<dbReference type="Proteomes" id="UP001652264">
    <property type="component" value="Unassembled WGS sequence"/>
</dbReference>
<comment type="caution">
    <text evidence="2">The sequence shown here is derived from an EMBL/GenBank/DDBJ whole genome shotgun (WGS) entry which is preliminary data.</text>
</comment>
<keyword evidence="3" id="KW-1185">Reference proteome</keyword>
<accession>A0ABT2HG64</accession>
<organism evidence="2 3">
    <name type="scientific">Curtobacterium citreum</name>
    <dbReference type="NCBI Taxonomy" id="2036"/>
    <lineage>
        <taxon>Bacteria</taxon>
        <taxon>Bacillati</taxon>
        <taxon>Actinomycetota</taxon>
        <taxon>Actinomycetes</taxon>
        <taxon>Micrococcales</taxon>
        <taxon>Microbacteriaceae</taxon>
        <taxon>Curtobacterium</taxon>
    </lineage>
</organism>
<sequence length="161" mass="17663">MEQPSSVRRTPLDPAVLVRERRQAGDLAQVDPALLAQALTDQQVVLHRQDPGPPHRAREHDAAGAGEGEDHRHDDHRGRSALGGESDHHDAQQPADDEQHDREDADHQPLPTAEAHGDERATLVRQLLAAGSTAPVAPTRRGRHAPRDADRRDERDADGHD</sequence>
<name>A0ABT2HG64_9MICO</name>
<dbReference type="GeneID" id="95325431"/>
<evidence type="ECO:0000256" key="1">
    <source>
        <dbReference type="SAM" id="MobiDB-lite"/>
    </source>
</evidence>
<protein>
    <submittedName>
        <fullName evidence="2">Uncharacterized protein</fullName>
    </submittedName>
</protein>
<gene>
    <name evidence="2" type="ORF">NYQ28_06695</name>
</gene>
<proteinExistence type="predicted"/>
<dbReference type="RefSeq" id="WP_141863014.1">
    <property type="nucleotide sequence ID" value="NZ_BMNV01000006.1"/>
</dbReference>